<comment type="similarity">
    <text evidence="1">Belongs to the DEAD box helicase family. DDX4/VASA subfamily.</text>
</comment>
<evidence type="ECO:0000256" key="6">
    <source>
        <dbReference type="ARBA" id="ARBA00022771"/>
    </source>
</evidence>
<dbReference type="GO" id="GO:0003724">
    <property type="term" value="F:RNA helicase activity"/>
    <property type="evidence" value="ECO:0007669"/>
    <property type="project" value="UniProtKB-EC"/>
</dbReference>
<dbReference type="InterPro" id="IPR014001">
    <property type="entry name" value="Helicase_ATP-bd"/>
</dbReference>
<evidence type="ECO:0000256" key="13">
    <source>
        <dbReference type="PROSITE-ProRule" id="PRU00047"/>
    </source>
</evidence>
<dbReference type="InterPro" id="IPR027417">
    <property type="entry name" value="P-loop_NTPase"/>
</dbReference>
<dbReference type="PROSITE" id="PS51195">
    <property type="entry name" value="Q_MOTIF"/>
    <property type="match status" value="1"/>
</dbReference>
<dbReference type="FunFam" id="3.40.50.300:FF:000657">
    <property type="entry name" value="Probable ATP-dependent RNA helicase DDX41"/>
    <property type="match status" value="1"/>
</dbReference>
<evidence type="ECO:0000256" key="14">
    <source>
        <dbReference type="PROSITE-ProRule" id="PRU00552"/>
    </source>
</evidence>
<dbReference type="InterPro" id="IPR001650">
    <property type="entry name" value="Helicase_C-like"/>
</dbReference>
<evidence type="ECO:0000256" key="10">
    <source>
        <dbReference type="ARBA" id="ARBA00022840"/>
    </source>
</evidence>
<feature type="compositionally biased region" description="Gly residues" evidence="15">
    <location>
        <begin position="92"/>
        <end position="101"/>
    </location>
</feature>
<dbReference type="PANTHER" id="PTHR47958">
    <property type="entry name" value="ATP-DEPENDENT RNA HELICASE DBP3"/>
    <property type="match status" value="1"/>
</dbReference>
<feature type="domain" description="CCHC-type" evidence="16">
    <location>
        <begin position="285"/>
        <end position="300"/>
    </location>
</feature>
<dbReference type="PROSITE" id="PS00039">
    <property type="entry name" value="DEAD_ATP_HELICASE"/>
    <property type="match status" value="1"/>
</dbReference>
<keyword evidence="6 13" id="KW-0863">Zinc-finger</keyword>
<feature type="compositionally biased region" description="Polar residues" evidence="15">
    <location>
        <begin position="52"/>
        <end position="62"/>
    </location>
</feature>
<feature type="region of interest" description="Disordered" evidence="15">
    <location>
        <begin position="297"/>
        <end position="337"/>
    </location>
</feature>
<dbReference type="InterPro" id="IPR011545">
    <property type="entry name" value="DEAD/DEAH_box_helicase_dom"/>
</dbReference>
<feature type="compositionally biased region" description="Gly residues" evidence="15">
    <location>
        <begin position="148"/>
        <end position="158"/>
    </location>
</feature>
<protein>
    <recommendedName>
        <fullName evidence="2">RNA helicase</fullName>
        <ecNumber evidence="2">3.6.4.13</ecNumber>
    </recommendedName>
</protein>
<keyword evidence="11" id="KW-0694">RNA-binding</keyword>
<dbReference type="SUPFAM" id="SSF57756">
    <property type="entry name" value="Retrovirus zinc finger-like domains"/>
    <property type="match status" value="3"/>
</dbReference>
<dbReference type="EC" id="3.6.4.13" evidence="2"/>
<comment type="caution">
    <text evidence="20">The sequence shown here is derived from an EMBL/GenBank/DDBJ whole genome shotgun (WGS) entry which is preliminary data.</text>
</comment>
<dbReference type="OrthoDB" id="196131at2759"/>
<organism evidence="20 21">
    <name type="scientific">Caenorhabditis bovis</name>
    <dbReference type="NCBI Taxonomy" id="2654633"/>
    <lineage>
        <taxon>Eukaryota</taxon>
        <taxon>Metazoa</taxon>
        <taxon>Ecdysozoa</taxon>
        <taxon>Nematoda</taxon>
        <taxon>Chromadorea</taxon>
        <taxon>Rhabditida</taxon>
        <taxon>Rhabditina</taxon>
        <taxon>Rhabditomorpha</taxon>
        <taxon>Rhabditoidea</taxon>
        <taxon>Rhabditidae</taxon>
        <taxon>Peloderinae</taxon>
        <taxon>Caenorhabditis</taxon>
    </lineage>
</organism>
<evidence type="ECO:0000256" key="7">
    <source>
        <dbReference type="ARBA" id="ARBA00022801"/>
    </source>
</evidence>
<feature type="compositionally biased region" description="Basic and acidic residues" evidence="15">
    <location>
        <begin position="319"/>
        <end position="328"/>
    </location>
</feature>
<feature type="compositionally biased region" description="Gly residues" evidence="15">
    <location>
        <begin position="194"/>
        <end position="220"/>
    </location>
</feature>
<evidence type="ECO:0000256" key="1">
    <source>
        <dbReference type="ARBA" id="ARBA00010132"/>
    </source>
</evidence>
<keyword evidence="3" id="KW-0479">Metal-binding</keyword>
<name>A0A8S1F8V4_9PELO</name>
<feature type="compositionally biased region" description="Basic and acidic residues" evidence="15">
    <location>
        <begin position="297"/>
        <end position="306"/>
    </location>
</feature>
<feature type="domain" description="CCHC-type" evidence="16">
    <location>
        <begin position="349"/>
        <end position="364"/>
    </location>
</feature>
<dbReference type="GO" id="GO:0016787">
    <property type="term" value="F:hydrolase activity"/>
    <property type="evidence" value="ECO:0007669"/>
    <property type="project" value="UniProtKB-KW"/>
</dbReference>
<evidence type="ECO:0000256" key="4">
    <source>
        <dbReference type="ARBA" id="ARBA00022737"/>
    </source>
</evidence>
<keyword evidence="4" id="KW-0677">Repeat</keyword>
<keyword evidence="5" id="KW-0547">Nucleotide-binding</keyword>
<proteinExistence type="inferred from homology"/>
<dbReference type="InterPro" id="IPR000629">
    <property type="entry name" value="RNA-helicase_DEAD-box_CS"/>
</dbReference>
<dbReference type="Pfam" id="PF00098">
    <property type="entry name" value="zf-CCHC"/>
    <property type="match status" value="3"/>
</dbReference>
<evidence type="ECO:0000256" key="3">
    <source>
        <dbReference type="ARBA" id="ARBA00022723"/>
    </source>
</evidence>
<gene>
    <name evidence="20" type="ORF">CBOVIS_LOCUS10135</name>
</gene>
<feature type="region of interest" description="Disordered" evidence="15">
    <location>
        <begin position="357"/>
        <end position="380"/>
    </location>
</feature>
<dbReference type="Pfam" id="PF00271">
    <property type="entry name" value="Helicase_C"/>
    <property type="match status" value="1"/>
</dbReference>
<dbReference type="SMART" id="SM00487">
    <property type="entry name" value="DEXDc"/>
    <property type="match status" value="1"/>
</dbReference>
<feature type="short sequence motif" description="Q motif" evidence="14">
    <location>
        <begin position="420"/>
        <end position="448"/>
    </location>
</feature>
<evidence type="ECO:0000259" key="17">
    <source>
        <dbReference type="PROSITE" id="PS51192"/>
    </source>
</evidence>
<evidence type="ECO:0000259" key="18">
    <source>
        <dbReference type="PROSITE" id="PS51194"/>
    </source>
</evidence>
<dbReference type="Pfam" id="PF00270">
    <property type="entry name" value="DEAD"/>
    <property type="match status" value="1"/>
</dbReference>
<evidence type="ECO:0000313" key="21">
    <source>
        <dbReference type="Proteomes" id="UP000494206"/>
    </source>
</evidence>
<evidence type="ECO:0000256" key="15">
    <source>
        <dbReference type="SAM" id="MobiDB-lite"/>
    </source>
</evidence>
<dbReference type="GO" id="GO:0003723">
    <property type="term" value="F:RNA binding"/>
    <property type="evidence" value="ECO:0007669"/>
    <property type="project" value="UniProtKB-KW"/>
</dbReference>
<dbReference type="SMART" id="SM00490">
    <property type="entry name" value="HELICc"/>
    <property type="match status" value="1"/>
</dbReference>
<dbReference type="Proteomes" id="UP000494206">
    <property type="component" value="Unassembled WGS sequence"/>
</dbReference>
<evidence type="ECO:0000259" key="16">
    <source>
        <dbReference type="PROSITE" id="PS50158"/>
    </source>
</evidence>
<evidence type="ECO:0000256" key="12">
    <source>
        <dbReference type="ARBA" id="ARBA00047984"/>
    </source>
</evidence>
<evidence type="ECO:0000256" key="11">
    <source>
        <dbReference type="ARBA" id="ARBA00022884"/>
    </source>
</evidence>
<keyword evidence="21" id="KW-1185">Reference proteome</keyword>
<evidence type="ECO:0000313" key="20">
    <source>
        <dbReference type="EMBL" id="CAB3408347.1"/>
    </source>
</evidence>
<feature type="compositionally biased region" description="Polar residues" evidence="15">
    <location>
        <begin position="308"/>
        <end position="318"/>
    </location>
</feature>
<sequence length="840" mass="89948">MSQGFGDKPNSFGSSTGFGGGFGKPSGFGANAGENNRSGSFGKPAESGFGATKTSAFGGNANSSGFGEKSGSFGSGSRSFGGNRDENQSGKFGDGSRGFGGNRDENQSGKFGDGSRGFGGNREENHSGGFGGGSRGFGGNRENNQISGFGGNSRGFGGNCEQNQNAVGDGFGRNSRGFGGDETQQSGFGERSKGFGGGSQGFGGGSQGFGGSSQGFGGRNEGFRDSNPKSGLCFNCQQPGHNSKDCPEERRGGGGGNRNCFNCNQPGHTSHDCPEPRKPRDGGGCYNCQEVGHNFHDCPQPRKPRDFGNSSRGFGNDTTFRHNNERSGDTFGSSAGGFGADGAGGGRVCFNCGEEGHRSAECTQPRPEKKPMATHVPEEEKVEDVFELQKIEEGNMFNKFFDTNVTITRGGKSGNASQCKSFEEAGLPERILRNVKQAGYSKTTPIQQYALPLIMEGSDIMACAQTGSGKTAAFLLPIMTKLLENQDLNTAGEAGCYPRCIILTPTRELALQIYNEGRKFAYQTMLEIKPVYGGVQVSHSMRQLESGATIIVGTVGRMQDFIGKGFISLQKVKYVVLDEADRMLDVLGFGDNIEKILQSPGMAQKEDRQTLMFSATYPDCVQTAARSFLRNDYAMITIDKIGSANKCVVQEFERLEKPDKKEKLLELLGVDIENYTTTKDAEVYKKKTIVFVAQRAMADTLASILSGAQIPAITTHGAREQREREEAMRMFRNGSKPVLIATAVAERGLDIKGVDHVINYDLPRSIDDYIHRIGRTGRVGNAGRATSFVTEDDTELIPHLVQVLADAEQIVPEFMQNVAGNYGASGFGSCIAQEEEEQPW</sequence>
<dbReference type="GO" id="GO:0005524">
    <property type="term" value="F:ATP binding"/>
    <property type="evidence" value="ECO:0007669"/>
    <property type="project" value="UniProtKB-KW"/>
</dbReference>
<feature type="domain" description="CCHC-type" evidence="16">
    <location>
        <begin position="260"/>
        <end position="275"/>
    </location>
</feature>
<evidence type="ECO:0000256" key="9">
    <source>
        <dbReference type="ARBA" id="ARBA00022833"/>
    </source>
</evidence>
<comment type="catalytic activity">
    <reaction evidence="12">
        <text>ATP + H2O = ADP + phosphate + H(+)</text>
        <dbReference type="Rhea" id="RHEA:13065"/>
        <dbReference type="ChEBI" id="CHEBI:15377"/>
        <dbReference type="ChEBI" id="CHEBI:15378"/>
        <dbReference type="ChEBI" id="CHEBI:30616"/>
        <dbReference type="ChEBI" id="CHEBI:43474"/>
        <dbReference type="ChEBI" id="CHEBI:456216"/>
        <dbReference type="EC" id="3.6.4.13"/>
    </reaction>
</comment>
<feature type="domain" description="Helicase ATP-binding" evidence="17">
    <location>
        <begin position="451"/>
        <end position="635"/>
    </location>
</feature>
<dbReference type="FunFam" id="3.40.50.300:FF:000008">
    <property type="entry name" value="ATP-dependent RNA helicase RhlB"/>
    <property type="match status" value="1"/>
</dbReference>
<feature type="compositionally biased region" description="Low complexity" evidence="15">
    <location>
        <begin position="63"/>
        <end position="82"/>
    </location>
</feature>
<dbReference type="SMART" id="SM00343">
    <property type="entry name" value="ZnF_C2HC"/>
    <property type="match status" value="4"/>
</dbReference>
<accession>A0A8S1F8V4</accession>
<keyword evidence="8" id="KW-0347">Helicase</keyword>
<dbReference type="PROSITE" id="PS51192">
    <property type="entry name" value="HELICASE_ATP_BIND_1"/>
    <property type="match status" value="1"/>
</dbReference>
<dbReference type="InterPro" id="IPR036875">
    <property type="entry name" value="Znf_CCHC_sf"/>
</dbReference>
<evidence type="ECO:0000256" key="5">
    <source>
        <dbReference type="ARBA" id="ARBA00022741"/>
    </source>
</evidence>
<dbReference type="CDD" id="cd18787">
    <property type="entry name" value="SF2_C_DEAD"/>
    <property type="match status" value="1"/>
</dbReference>
<feature type="compositionally biased region" description="Gly residues" evidence="15">
    <location>
        <begin position="16"/>
        <end position="26"/>
    </location>
</feature>
<dbReference type="PROSITE" id="PS51194">
    <property type="entry name" value="HELICASE_CTER"/>
    <property type="match status" value="1"/>
</dbReference>
<dbReference type="GO" id="GO:0008432">
    <property type="term" value="F:JUN kinase binding"/>
    <property type="evidence" value="ECO:0007669"/>
    <property type="project" value="UniProtKB-ARBA"/>
</dbReference>
<dbReference type="Gene3D" id="3.40.50.300">
    <property type="entry name" value="P-loop containing nucleotide triphosphate hydrolases"/>
    <property type="match status" value="2"/>
</dbReference>
<keyword evidence="9" id="KW-0862">Zinc</keyword>
<dbReference type="PROSITE" id="PS50158">
    <property type="entry name" value="ZF_CCHC"/>
    <property type="match status" value="4"/>
</dbReference>
<dbReference type="SUPFAM" id="SSF52540">
    <property type="entry name" value="P-loop containing nucleoside triphosphate hydrolases"/>
    <property type="match status" value="1"/>
</dbReference>
<feature type="domain" description="Helicase C-terminal" evidence="18">
    <location>
        <begin position="671"/>
        <end position="819"/>
    </location>
</feature>
<evidence type="ECO:0000259" key="19">
    <source>
        <dbReference type="PROSITE" id="PS51195"/>
    </source>
</evidence>
<keyword evidence="10" id="KW-0067">ATP-binding</keyword>
<feature type="compositionally biased region" description="Gly residues" evidence="15">
    <location>
        <begin position="128"/>
        <end position="139"/>
    </location>
</feature>
<reference evidence="20 21" key="1">
    <citation type="submission" date="2020-04" db="EMBL/GenBank/DDBJ databases">
        <authorList>
            <person name="Laetsch R D."/>
            <person name="Stevens L."/>
            <person name="Kumar S."/>
            <person name="Blaxter L. M."/>
        </authorList>
    </citation>
    <scope>NUCLEOTIDE SEQUENCE [LARGE SCALE GENOMIC DNA]</scope>
</reference>
<evidence type="ECO:0000256" key="2">
    <source>
        <dbReference type="ARBA" id="ARBA00012552"/>
    </source>
</evidence>
<dbReference type="Gene3D" id="4.10.60.10">
    <property type="entry name" value="Zinc finger, CCHC-type"/>
    <property type="match status" value="3"/>
</dbReference>
<keyword evidence="7" id="KW-0378">Hydrolase</keyword>
<evidence type="ECO:0000256" key="8">
    <source>
        <dbReference type="ARBA" id="ARBA00022806"/>
    </source>
</evidence>
<dbReference type="InterPro" id="IPR001878">
    <property type="entry name" value="Znf_CCHC"/>
</dbReference>
<feature type="domain" description="CCHC-type" evidence="16">
    <location>
        <begin position="233"/>
        <end position="248"/>
    </location>
</feature>
<dbReference type="InterPro" id="IPR014014">
    <property type="entry name" value="RNA_helicase_DEAD_Q_motif"/>
</dbReference>
<feature type="domain" description="DEAD-box RNA helicase Q" evidence="19">
    <location>
        <begin position="420"/>
        <end position="448"/>
    </location>
</feature>
<dbReference type="GO" id="GO:0008270">
    <property type="term" value="F:zinc ion binding"/>
    <property type="evidence" value="ECO:0007669"/>
    <property type="project" value="UniProtKB-KW"/>
</dbReference>
<dbReference type="GO" id="GO:0043186">
    <property type="term" value="C:P granule"/>
    <property type="evidence" value="ECO:0007669"/>
    <property type="project" value="UniProtKB-ARBA"/>
</dbReference>
<dbReference type="EMBL" id="CADEPM010000007">
    <property type="protein sequence ID" value="CAB3408347.1"/>
    <property type="molecule type" value="Genomic_DNA"/>
</dbReference>
<dbReference type="AlphaFoldDB" id="A0A8S1F8V4"/>
<feature type="compositionally biased region" description="Gly residues" evidence="15">
    <location>
        <begin position="111"/>
        <end position="120"/>
    </location>
</feature>
<feature type="region of interest" description="Disordered" evidence="15">
    <location>
        <begin position="1"/>
        <end position="224"/>
    </location>
</feature>